<organism evidence="2 3">
    <name type="scientific">Chondrus crispus</name>
    <name type="common">Carrageen Irish moss</name>
    <name type="synonym">Polymorpha crispa</name>
    <dbReference type="NCBI Taxonomy" id="2769"/>
    <lineage>
        <taxon>Eukaryota</taxon>
        <taxon>Rhodophyta</taxon>
        <taxon>Florideophyceae</taxon>
        <taxon>Rhodymeniophycidae</taxon>
        <taxon>Gigartinales</taxon>
        <taxon>Gigartinaceae</taxon>
        <taxon>Chondrus</taxon>
    </lineage>
</organism>
<evidence type="ECO:0000313" key="2">
    <source>
        <dbReference type="EMBL" id="CDF32462.1"/>
    </source>
</evidence>
<gene>
    <name evidence="2" type="ORF">CHC_T00008134001</name>
</gene>
<dbReference type="GeneID" id="17319834"/>
<dbReference type="PROSITE" id="PS51257">
    <property type="entry name" value="PROKAR_LIPOPROTEIN"/>
    <property type="match status" value="1"/>
</dbReference>
<feature type="compositionally biased region" description="Low complexity" evidence="1">
    <location>
        <begin position="72"/>
        <end position="85"/>
    </location>
</feature>
<dbReference type="EMBL" id="HG001495">
    <property type="protein sequence ID" value="CDF32462.1"/>
    <property type="molecule type" value="Genomic_DNA"/>
</dbReference>
<feature type="region of interest" description="Disordered" evidence="1">
    <location>
        <begin position="70"/>
        <end position="128"/>
    </location>
</feature>
<dbReference type="RefSeq" id="XP_005712127.1">
    <property type="nucleotide sequence ID" value="XM_005712070.1"/>
</dbReference>
<evidence type="ECO:0000256" key="1">
    <source>
        <dbReference type="SAM" id="MobiDB-lite"/>
    </source>
</evidence>
<dbReference type="KEGG" id="ccp:CHC_T00008134001"/>
<sequence>MGGSGKKCFPVLFETAKSPFISTTLAGSIACHPPPAIRTHNCHAHQLVQHNPRNTRGQIHLRLFKAATIMNPTGGISKGKPSPSKAPKKSDSKKGQGEKKDSKDDSEGFRLHIDIPPVPPEYGPQYTS</sequence>
<reference evidence="3" key="1">
    <citation type="journal article" date="2013" name="Proc. Natl. Acad. Sci. U.S.A.">
        <title>Genome structure and metabolic features in the red seaweed Chondrus crispus shed light on evolution of the Archaeplastida.</title>
        <authorList>
            <person name="Collen J."/>
            <person name="Porcel B."/>
            <person name="Carre W."/>
            <person name="Ball S.G."/>
            <person name="Chaparro C."/>
            <person name="Tonon T."/>
            <person name="Barbeyron T."/>
            <person name="Michel G."/>
            <person name="Noel B."/>
            <person name="Valentin K."/>
            <person name="Elias M."/>
            <person name="Artiguenave F."/>
            <person name="Arun A."/>
            <person name="Aury J.M."/>
            <person name="Barbosa-Neto J.F."/>
            <person name="Bothwell J.H."/>
            <person name="Bouget F.Y."/>
            <person name="Brillet L."/>
            <person name="Cabello-Hurtado F."/>
            <person name="Capella-Gutierrez S."/>
            <person name="Charrier B."/>
            <person name="Cladiere L."/>
            <person name="Cock J.M."/>
            <person name="Coelho S.M."/>
            <person name="Colleoni C."/>
            <person name="Czjzek M."/>
            <person name="Da Silva C."/>
            <person name="Delage L."/>
            <person name="Denoeud F."/>
            <person name="Deschamps P."/>
            <person name="Dittami S.M."/>
            <person name="Gabaldon T."/>
            <person name="Gachon C.M."/>
            <person name="Groisillier A."/>
            <person name="Herve C."/>
            <person name="Jabbari K."/>
            <person name="Katinka M."/>
            <person name="Kloareg B."/>
            <person name="Kowalczyk N."/>
            <person name="Labadie K."/>
            <person name="Leblanc C."/>
            <person name="Lopez P.J."/>
            <person name="McLachlan D.H."/>
            <person name="Meslet-Cladiere L."/>
            <person name="Moustafa A."/>
            <person name="Nehr Z."/>
            <person name="Nyvall Collen P."/>
            <person name="Panaud O."/>
            <person name="Partensky F."/>
            <person name="Poulain J."/>
            <person name="Rensing S.A."/>
            <person name="Rousvoal S."/>
            <person name="Samson G."/>
            <person name="Symeonidi A."/>
            <person name="Weissenbach J."/>
            <person name="Zambounis A."/>
            <person name="Wincker P."/>
            <person name="Boyen C."/>
        </authorList>
    </citation>
    <scope>NUCLEOTIDE SEQUENCE [LARGE SCALE GENOMIC DNA]</scope>
    <source>
        <strain evidence="3">cv. Stackhouse</strain>
    </source>
</reference>
<proteinExistence type="predicted"/>
<dbReference type="Gramene" id="CDF32462">
    <property type="protein sequence ID" value="CDF32462"/>
    <property type="gene ID" value="CHC_T00008134001"/>
</dbReference>
<protein>
    <submittedName>
        <fullName evidence="2">Uncharacterized protein</fullName>
    </submittedName>
</protein>
<accession>R7Q1J6</accession>
<feature type="compositionally biased region" description="Basic and acidic residues" evidence="1">
    <location>
        <begin position="88"/>
        <end position="113"/>
    </location>
</feature>
<name>R7Q1J6_CHOCR</name>
<keyword evidence="3" id="KW-1185">Reference proteome</keyword>
<dbReference type="Proteomes" id="UP000012073">
    <property type="component" value="Unassembled WGS sequence"/>
</dbReference>
<dbReference type="AlphaFoldDB" id="R7Q1J6"/>
<evidence type="ECO:0000313" key="3">
    <source>
        <dbReference type="Proteomes" id="UP000012073"/>
    </source>
</evidence>